<feature type="transmembrane region" description="Helical" evidence="2">
    <location>
        <begin position="155"/>
        <end position="175"/>
    </location>
</feature>
<gene>
    <name evidence="3" type="ORF">TRFO_31799</name>
</gene>
<dbReference type="AlphaFoldDB" id="A0A1J4JSL8"/>
<keyword evidence="2" id="KW-0472">Membrane</keyword>
<proteinExistence type="predicted"/>
<evidence type="ECO:0000313" key="4">
    <source>
        <dbReference type="Proteomes" id="UP000179807"/>
    </source>
</evidence>
<feature type="transmembrane region" description="Helical" evidence="2">
    <location>
        <begin position="218"/>
        <end position="236"/>
    </location>
</feature>
<dbReference type="EMBL" id="MLAK01000913">
    <property type="protein sequence ID" value="OHT01416.1"/>
    <property type="molecule type" value="Genomic_DNA"/>
</dbReference>
<name>A0A1J4JSL8_9EUKA</name>
<accession>A0A1J4JSL8</accession>
<keyword evidence="2" id="KW-1133">Transmembrane helix</keyword>
<feature type="transmembrane region" description="Helical" evidence="2">
    <location>
        <begin position="59"/>
        <end position="83"/>
    </location>
</feature>
<evidence type="ECO:0000256" key="1">
    <source>
        <dbReference type="SAM" id="MobiDB-lite"/>
    </source>
</evidence>
<feature type="transmembrane region" description="Helical" evidence="2">
    <location>
        <begin position="20"/>
        <end position="47"/>
    </location>
</feature>
<keyword evidence="2" id="KW-0812">Transmembrane</keyword>
<evidence type="ECO:0000313" key="3">
    <source>
        <dbReference type="EMBL" id="OHT01416.1"/>
    </source>
</evidence>
<feature type="transmembrane region" description="Helical" evidence="2">
    <location>
        <begin position="89"/>
        <end position="116"/>
    </location>
</feature>
<feature type="transmembrane region" description="Helical" evidence="2">
    <location>
        <begin position="128"/>
        <end position="149"/>
    </location>
</feature>
<reference evidence="3" key="1">
    <citation type="submission" date="2016-10" db="EMBL/GenBank/DDBJ databases">
        <authorList>
            <person name="Benchimol M."/>
            <person name="Almeida L.G."/>
            <person name="Vasconcelos A.T."/>
            <person name="Perreira-Neves A."/>
            <person name="Rosa I.A."/>
            <person name="Tasca T."/>
            <person name="Bogo M.R."/>
            <person name="de Souza W."/>
        </authorList>
    </citation>
    <scope>NUCLEOTIDE SEQUENCE [LARGE SCALE GENOMIC DNA]</scope>
    <source>
        <strain evidence="3">K</strain>
    </source>
</reference>
<protein>
    <submittedName>
        <fullName evidence="3">Uncharacterized protein</fullName>
    </submittedName>
</protein>
<evidence type="ECO:0000256" key="2">
    <source>
        <dbReference type="SAM" id="Phobius"/>
    </source>
</evidence>
<organism evidence="3 4">
    <name type="scientific">Tritrichomonas foetus</name>
    <dbReference type="NCBI Taxonomy" id="1144522"/>
    <lineage>
        <taxon>Eukaryota</taxon>
        <taxon>Metamonada</taxon>
        <taxon>Parabasalia</taxon>
        <taxon>Tritrichomonadida</taxon>
        <taxon>Tritrichomonadidae</taxon>
        <taxon>Tritrichomonas</taxon>
    </lineage>
</organism>
<feature type="region of interest" description="Disordered" evidence="1">
    <location>
        <begin position="308"/>
        <end position="330"/>
    </location>
</feature>
<feature type="transmembrane region" description="Helical" evidence="2">
    <location>
        <begin position="242"/>
        <end position="261"/>
    </location>
</feature>
<dbReference type="RefSeq" id="XP_068354552.1">
    <property type="nucleotide sequence ID" value="XM_068508141.1"/>
</dbReference>
<keyword evidence="4" id="KW-1185">Reference proteome</keyword>
<dbReference type="VEuPathDB" id="TrichDB:TRFO_31799"/>
<sequence>MKSNFSLVLFYSVVDLYGRFIDPVVGFFWVETVGFLIYTILFTINTLHHRNIRVILHKVLYIVLISEFILSFINASIFTTLIFFPSNVILITLSYIISVVMNVIVLCFSMLISTGISIVFEIIPLKQVFAIVTTSLIFGISLFLLEFMATVSISFLIYVIIIIIFCCGYIAYFTCLMHFSRIAVNALSVHLDMISQRGINPNTSPSFKKIKLLEFSRNCSVALFFFLVVCYILYFVEVLNFWSIRLVRTLFVLILYGIICWKLRIRQAMSATYGDDEDAYAAREDSGSGCNQEDEEMRLQTLRQWAPGMTLPPIPQLHSNSTRIHSKPPD</sequence>
<comment type="caution">
    <text evidence="3">The sequence shown here is derived from an EMBL/GenBank/DDBJ whole genome shotgun (WGS) entry which is preliminary data.</text>
</comment>
<dbReference type="Proteomes" id="UP000179807">
    <property type="component" value="Unassembled WGS sequence"/>
</dbReference>
<dbReference type="GeneID" id="94842845"/>